<feature type="chain" id="PRO_5007870444" description="Amine oxidase" evidence="10">
    <location>
        <begin position="20"/>
        <end position="814"/>
    </location>
</feature>
<reference evidence="14 15" key="1">
    <citation type="journal article" date="2016" name="Mol. Biol. Evol.">
        <title>Comparative Genomics of Early-Diverging Mushroom-Forming Fungi Provides Insights into the Origins of Lignocellulose Decay Capabilities.</title>
        <authorList>
            <person name="Nagy L.G."/>
            <person name="Riley R."/>
            <person name="Tritt A."/>
            <person name="Adam C."/>
            <person name="Daum C."/>
            <person name="Floudas D."/>
            <person name="Sun H."/>
            <person name="Yadav J.S."/>
            <person name="Pangilinan J."/>
            <person name="Larsson K.H."/>
            <person name="Matsuura K."/>
            <person name="Barry K."/>
            <person name="Labutti K."/>
            <person name="Kuo R."/>
            <person name="Ohm R.A."/>
            <person name="Bhattacharya S.S."/>
            <person name="Shirouzu T."/>
            <person name="Yoshinaga Y."/>
            <person name="Martin F.M."/>
            <person name="Grigoriev I.V."/>
            <person name="Hibbett D.S."/>
        </authorList>
    </citation>
    <scope>NUCLEOTIDE SEQUENCE [LARGE SCALE GENOMIC DNA]</scope>
    <source>
        <strain evidence="14 15">HHB12029</strain>
    </source>
</reference>
<dbReference type="SUPFAM" id="SSF49998">
    <property type="entry name" value="Amine oxidase catalytic domain"/>
    <property type="match status" value="1"/>
</dbReference>
<evidence type="ECO:0000256" key="4">
    <source>
        <dbReference type="ARBA" id="ARBA00022772"/>
    </source>
</evidence>
<feature type="signal peptide" evidence="10">
    <location>
        <begin position="1"/>
        <end position="19"/>
    </location>
</feature>
<feature type="domain" description="Copper amine oxidase N2-terminal" evidence="12">
    <location>
        <begin position="87"/>
        <end position="146"/>
    </location>
</feature>
<keyword evidence="4 7" id="KW-0801">TPQ</keyword>
<dbReference type="Pfam" id="PF02727">
    <property type="entry name" value="Cu_amine_oxidN2"/>
    <property type="match status" value="1"/>
</dbReference>
<organism evidence="14 15">
    <name type="scientific">Exidia glandulosa HHB12029</name>
    <dbReference type="NCBI Taxonomy" id="1314781"/>
    <lineage>
        <taxon>Eukaryota</taxon>
        <taxon>Fungi</taxon>
        <taxon>Dikarya</taxon>
        <taxon>Basidiomycota</taxon>
        <taxon>Agaricomycotina</taxon>
        <taxon>Agaricomycetes</taxon>
        <taxon>Auriculariales</taxon>
        <taxon>Exidiaceae</taxon>
        <taxon>Exidia</taxon>
    </lineage>
</organism>
<dbReference type="Pfam" id="PF01179">
    <property type="entry name" value="Cu_amine_oxid"/>
    <property type="match status" value="1"/>
</dbReference>
<dbReference type="GO" id="GO:0009308">
    <property type="term" value="P:amine metabolic process"/>
    <property type="evidence" value="ECO:0007669"/>
    <property type="project" value="UniProtKB-UniRule"/>
</dbReference>
<gene>
    <name evidence="14" type="ORF">EXIGLDRAFT_618538</name>
</gene>
<evidence type="ECO:0000259" key="12">
    <source>
        <dbReference type="Pfam" id="PF02727"/>
    </source>
</evidence>
<dbReference type="PANTHER" id="PTHR10638">
    <property type="entry name" value="COPPER AMINE OXIDASE"/>
    <property type="match status" value="1"/>
</dbReference>
<dbReference type="InParanoid" id="A0A166A720"/>
<name>A0A166A720_EXIGL</name>
<dbReference type="AlphaFoldDB" id="A0A166A720"/>
<comment type="PTM">
    <text evidence="8 9">Topaquinone (TPQ) is generated by copper-dependent autoxidation of a specific tyrosyl residue.</text>
</comment>
<feature type="domain" description="DUF1965" evidence="13">
    <location>
        <begin position="237"/>
        <end position="302"/>
    </location>
</feature>
<evidence type="ECO:0000256" key="9">
    <source>
        <dbReference type="RuleBase" id="RU000672"/>
    </source>
</evidence>
<evidence type="ECO:0000256" key="5">
    <source>
        <dbReference type="ARBA" id="ARBA00023002"/>
    </source>
</evidence>
<evidence type="ECO:0000313" key="14">
    <source>
        <dbReference type="EMBL" id="KZV89099.1"/>
    </source>
</evidence>
<dbReference type="InterPro" id="IPR036460">
    <property type="entry name" value="Cu_amine_oxidase_C_sf"/>
</dbReference>
<feature type="domain" description="Copper amine oxidase catalytic" evidence="11">
    <location>
        <begin position="314"/>
        <end position="735"/>
    </location>
</feature>
<accession>A0A166A720</accession>
<dbReference type="InterPro" id="IPR015798">
    <property type="entry name" value="Cu_amine_oxidase_C"/>
</dbReference>
<dbReference type="InterPro" id="IPR016182">
    <property type="entry name" value="Cu_amine_oxidase_N-reg"/>
</dbReference>
<dbReference type="STRING" id="1314781.A0A166A720"/>
<dbReference type="PRINTS" id="PR00766">
    <property type="entry name" value="CUDAOXIDASE"/>
</dbReference>
<dbReference type="Gene3D" id="3.10.450.40">
    <property type="match status" value="2"/>
</dbReference>
<evidence type="ECO:0000256" key="6">
    <source>
        <dbReference type="ARBA" id="ARBA00023008"/>
    </source>
</evidence>
<evidence type="ECO:0000256" key="1">
    <source>
        <dbReference type="ARBA" id="ARBA00001935"/>
    </source>
</evidence>
<dbReference type="EC" id="1.4.3.-" evidence="9"/>
<sequence length="814" mass="90814">MAYLAGLAGLAAVLLAARAFFSNGALYDPARAPETSIPDCQPPTAIAPEKPVQANVWLGLTVEEVVDIREWLLDPAQGFNLTRGEKAKINDNFVEVIEAIPPPKADALAFYKGGPKPARFARAVLSFGGHAEPTVQNMRVGPLPISKSTKAVPHTEIYHRPVVPHNSRTMTVQDSLFNMFGQLTKDLERVSQSLFGGVMRGLPNDTLTVAGSGPWSFDGSFRRLWIQWKRTGPGSWLNPLPFFQYIDASGTDPSLWKTTKLVYNRQVFSSTADFVQAFDNGTLEIEHIPDIDPAWTTRVRKGDPRDLDDKAGPRAVSFAGHRFRVDTDQRYVSWMGWDFYLGFDRDMACADLSNLSSGLSLWNINFLNERVIYELAPQEAMAQYSGDDPRQATTAWLDRYFGMGACVHEMLPGYDCPHGAVFLPATVHSSSGSMTNPRAICIFEQDTGRALSRHRGYAKGETGAIKDYVLVVRSVSTVGKYVSRRPLPFDYTFMLDGSLEVRVSASGYLQGGYWYPEHDQHGTRLYMRSMGTLHDHVINFKVDFDLVNERNSLLEKKTQVRDVPHEWLDDDWGPSTRQQFISQRIIKNESEARLRYPQNFQGAYAIVNTDEKNAWGVPRGYQIIPGMSPIHNTVVGSKRLLKNANWAKDNMAVTRRHETEPSSSSAWNQHLPGAPPVDFDLFFDGESIEQEDIVAWVNVGTHHLTQAEDVPNTRMNTASSSFVLSPLNFHDSDVSLASANAVLLNQDAHGRWVADENGVKEPRCVPKPPAALDYGHDVAYDLNGKEIRDPASPWLRAEVFPYANHMPEGGVRMA</sequence>
<dbReference type="InterPro" id="IPR000269">
    <property type="entry name" value="Cu_amine_oxidase"/>
</dbReference>
<comment type="cofactor">
    <cofactor evidence="9">
        <name>Cu cation</name>
        <dbReference type="ChEBI" id="CHEBI:23378"/>
    </cofactor>
    <text evidence="9">Contains 1 topaquinone per subunit.</text>
</comment>
<dbReference type="SUPFAM" id="SSF54416">
    <property type="entry name" value="Amine oxidase N-terminal region"/>
    <property type="match status" value="2"/>
</dbReference>
<keyword evidence="10" id="KW-0732">Signal</keyword>
<keyword evidence="5 9" id="KW-0560">Oxidoreductase</keyword>
<feature type="active site" description="Schiff-base intermediate with substrate; via topaquinone" evidence="7">
    <location>
        <position position="481"/>
    </location>
</feature>
<evidence type="ECO:0000256" key="8">
    <source>
        <dbReference type="PIRSR" id="PIRSR600269-51"/>
    </source>
</evidence>
<protein>
    <recommendedName>
        <fullName evidence="9">Amine oxidase</fullName>
        <ecNumber evidence="9">1.4.3.-</ecNumber>
    </recommendedName>
</protein>
<dbReference type="Proteomes" id="UP000077266">
    <property type="component" value="Unassembled WGS sequence"/>
</dbReference>
<dbReference type="GO" id="GO:0048038">
    <property type="term" value="F:quinone binding"/>
    <property type="evidence" value="ECO:0007669"/>
    <property type="project" value="InterPro"/>
</dbReference>
<keyword evidence="6 9" id="KW-0186">Copper</keyword>
<dbReference type="PANTHER" id="PTHR10638:SF20">
    <property type="entry name" value="AMINE OXIDASE"/>
    <property type="match status" value="1"/>
</dbReference>
<dbReference type="GO" id="GO:0008131">
    <property type="term" value="F:primary methylamine oxidase activity"/>
    <property type="evidence" value="ECO:0007669"/>
    <property type="project" value="InterPro"/>
</dbReference>
<evidence type="ECO:0000256" key="3">
    <source>
        <dbReference type="ARBA" id="ARBA00022723"/>
    </source>
</evidence>
<proteinExistence type="inferred from homology"/>
<evidence type="ECO:0000256" key="7">
    <source>
        <dbReference type="PIRSR" id="PIRSR600269-50"/>
    </source>
</evidence>
<evidence type="ECO:0000256" key="10">
    <source>
        <dbReference type="SAM" id="SignalP"/>
    </source>
</evidence>
<dbReference type="Gene3D" id="2.70.98.20">
    <property type="entry name" value="Copper amine oxidase, catalytic domain"/>
    <property type="match status" value="1"/>
</dbReference>
<feature type="modified residue" description="2',4',5'-topaquinone" evidence="8">
    <location>
        <position position="481"/>
    </location>
</feature>
<dbReference type="EMBL" id="KV426081">
    <property type="protein sequence ID" value="KZV89099.1"/>
    <property type="molecule type" value="Genomic_DNA"/>
</dbReference>
<evidence type="ECO:0000259" key="13">
    <source>
        <dbReference type="Pfam" id="PF09248"/>
    </source>
</evidence>
<comment type="cofactor">
    <cofactor evidence="1">
        <name>Cu cation</name>
        <dbReference type="ChEBI" id="CHEBI:23378"/>
    </cofactor>
</comment>
<keyword evidence="15" id="KW-1185">Reference proteome</keyword>
<dbReference type="GO" id="GO:0005886">
    <property type="term" value="C:plasma membrane"/>
    <property type="evidence" value="ECO:0007669"/>
    <property type="project" value="TreeGrafter"/>
</dbReference>
<dbReference type="InterPro" id="IPR015800">
    <property type="entry name" value="Cu_amine_oxidase_N2"/>
</dbReference>
<dbReference type="Pfam" id="PF09248">
    <property type="entry name" value="DUF1965"/>
    <property type="match status" value="1"/>
</dbReference>
<evidence type="ECO:0000313" key="15">
    <source>
        <dbReference type="Proteomes" id="UP000077266"/>
    </source>
</evidence>
<feature type="active site" description="Proton acceptor" evidence="7">
    <location>
        <position position="398"/>
    </location>
</feature>
<dbReference type="OrthoDB" id="3341590at2759"/>
<dbReference type="GO" id="GO:0005507">
    <property type="term" value="F:copper ion binding"/>
    <property type="evidence" value="ECO:0007669"/>
    <property type="project" value="InterPro"/>
</dbReference>
<evidence type="ECO:0000259" key="11">
    <source>
        <dbReference type="Pfam" id="PF01179"/>
    </source>
</evidence>
<evidence type="ECO:0000256" key="2">
    <source>
        <dbReference type="ARBA" id="ARBA00007983"/>
    </source>
</evidence>
<keyword evidence="3 9" id="KW-0479">Metal-binding</keyword>
<dbReference type="InterPro" id="IPR015328">
    <property type="entry name" value="DUF1965"/>
</dbReference>
<comment type="similarity">
    <text evidence="2 9">Belongs to the copper/topaquinone oxidase family.</text>
</comment>